<protein>
    <submittedName>
        <fullName evidence="2">Uncharacterized protein</fullName>
    </submittedName>
</protein>
<keyword evidence="3" id="KW-1185">Reference proteome</keyword>
<evidence type="ECO:0000256" key="1">
    <source>
        <dbReference type="SAM" id="MobiDB-lite"/>
    </source>
</evidence>
<feature type="compositionally biased region" description="Low complexity" evidence="1">
    <location>
        <begin position="235"/>
        <end position="251"/>
    </location>
</feature>
<feature type="compositionally biased region" description="Basic residues" evidence="1">
    <location>
        <begin position="28"/>
        <end position="40"/>
    </location>
</feature>
<dbReference type="EMBL" id="CAUYUJ010020291">
    <property type="protein sequence ID" value="CAK0897191.1"/>
    <property type="molecule type" value="Genomic_DNA"/>
</dbReference>
<feature type="compositionally biased region" description="Low complexity" evidence="1">
    <location>
        <begin position="114"/>
        <end position="129"/>
    </location>
</feature>
<feature type="region of interest" description="Disordered" evidence="1">
    <location>
        <begin position="200"/>
        <end position="255"/>
    </location>
</feature>
<feature type="compositionally biased region" description="Basic and acidic residues" evidence="1">
    <location>
        <begin position="151"/>
        <end position="160"/>
    </location>
</feature>
<feature type="region of interest" description="Disordered" evidence="1">
    <location>
        <begin position="1"/>
        <end position="66"/>
    </location>
</feature>
<reference evidence="2" key="1">
    <citation type="submission" date="2023-10" db="EMBL/GenBank/DDBJ databases">
        <authorList>
            <person name="Chen Y."/>
            <person name="Shah S."/>
            <person name="Dougan E. K."/>
            <person name="Thang M."/>
            <person name="Chan C."/>
        </authorList>
    </citation>
    <scope>NUCLEOTIDE SEQUENCE [LARGE SCALE GENOMIC DNA]</scope>
</reference>
<feature type="compositionally biased region" description="Low complexity" evidence="1">
    <location>
        <begin position="41"/>
        <end position="55"/>
    </location>
</feature>
<accession>A0ABN9XCA2</accession>
<sequence>MGAAIEDSTAAMPASGSEAPAAAEPAKSKAKSKAKAKAKAKAVLPPAAEAGPGVAEDGEAAEATDDEAVAAAKAKWGPLYIENFKPISRAARRRMQRKCVRRYRAEQKRKAEAGSEGSSSAAECSSDEASGGKEERLAAVQNAGRAPQGERAAKRPKLLDARAEGQALEARAPGLVPLDARGNSYPCWLWGDPEYALGPAADGAPEGRPVDAWRTAPPAAAPPAHHPHPPPPPRADAALAGGAPEGWPAGARSWAGAHQPGAYAAEAGVAPGPRVQARVPPQGWVGACAAAAYASPAR</sequence>
<gene>
    <name evidence="2" type="ORF">PCOR1329_LOCUS75443</name>
</gene>
<evidence type="ECO:0000313" key="2">
    <source>
        <dbReference type="EMBL" id="CAK0897191.1"/>
    </source>
</evidence>
<proteinExistence type="predicted"/>
<feature type="region of interest" description="Disordered" evidence="1">
    <location>
        <begin position="95"/>
        <end position="160"/>
    </location>
</feature>
<evidence type="ECO:0000313" key="3">
    <source>
        <dbReference type="Proteomes" id="UP001189429"/>
    </source>
</evidence>
<dbReference type="Proteomes" id="UP001189429">
    <property type="component" value="Unassembled WGS sequence"/>
</dbReference>
<feature type="compositionally biased region" description="Basic and acidic residues" evidence="1">
    <location>
        <begin position="103"/>
        <end position="113"/>
    </location>
</feature>
<organism evidence="2 3">
    <name type="scientific">Prorocentrum cordatum</name>
    <dbReference type="NCBI Taxonomy" id="2364126"/>
    <lineage>
        <taxon>Eukaryota</taxon>
        <taxon>Sar</taxon>
        <taxon>Alveolata</taxon>
        <taxon>Dinophyceae</taxon>
        <taxon>Prorocentrales</taxon>
        <taxon>Prorocentraceae</taxon>
        <taxon>Prorocentrum</taxon>
    </lineage>
</organism>
<comment type="caution">
    <text evidence="2">The sequence shown here is derived from an EMBL/GenBank/DDBJ whole genome shotgun (WGS) entry which is preliminary data.</text>
</comment>
<feature type="compositionally biased region" description="Acidic residues" evidence="1">
    <location>
        <begin position="56"/>
        <end position="66"/>
    </location>
</feature>
<feature type="compositionally biased region" description="Low complexity" evidence="1">
    <location>
        <begin position="10"/>
        <end position="25"/>
    </location>
</feature>
<name>A0ABN9XCA2_9DINO</name>